<name>A0ABR7LIM3_9ACTN</name>
<keyword evidence="3" id="KW-1185">Reference proteome</keyword>
<evidence type="ECO:0000313" key="2">
    <source>
        <dbReference type="EMBL" id="MBC6464278.1"/>
    </source>
</evidence>
<comment type="caution">
    <text evidence="2">The sequence shown here is derived from an EMBL/GenBank/DDBJ whole genome shotgun (WGS) entry which is preliminary data.</text>
</comment>
<reference evidence="2 3" key="1">
    <citation type="submission" date="2020-06" db="EMBL/GenBank/DDBJ databases">
        <title>Actinomadura xiongansis sp. nov., isolated from soil of Baiyangdian.</title>
        <authorList>
            <person name="Zhang X."/>
        </authorList>
    </citation>
    <scope>NUCLEOTIDE SEQUENCE [LARGE SCALE GENOMIC DNA]</scope>
    <source>
        <strain evidence="2 3">HBUM206468</strain>
    </source>
</reference>
<sequence>MTDNTWAHALTQIQREAVDVLAERRERVLAHPDLAHRLTQRPLRFARPEAWNGYVPPKFVPSRDGYRINDSPYRIALVDICSEAMRRHEDGGEQTHLDPGDQPAEREAS</sequence>
<proteinExistence type="predicted"/>
<evidence type="ECO:0000256" key="1">
    <source>
        <dbReference type="SAM" id="MobiDB-lite"/>
    </source>
</evidence>
<protein>
    <submittedName>
        <fullName evidence="2">Uncharacterized protein</fullName>
    </submittedName>
</protein>
<gene>
    <name evidence="2" type="ORF">HKK74_02005</name>
</gene>
<dbReference type="EMBL" id="JABVEC010000001">
    <property type="protein sequence ID" value="MBC6464278.1"/>
    <property type="molecule type" value="Genomic_DNA"/>
</dbReference>
<evidence type="ECO:0000313" key="3">
    <source>
        <dbReference type="Proteomes" id="UP000805614"/>
    </source>
</evidence>
<dbReference type="Proteomes" id="UP000805614">
    <property type="component" value="Unassembled WGS sequence"/>
</dbReference>
<organism evidence="2 3">
    <name type="scientific">Actinomadura alba</name>
    <dbReference type="NCBI Taxonomy" id="406431"/>
    <lineage>
        <taxon>Bacteria</taxon>
        <taxon>Bacillati</taxon>
        <taxon>Actinomycetota</taxon>
        <taxon>Actinomycetes</taxon>
        <taxon>Streptosporangiales</taxon>
        <taxon>Thermomonosporaceae</taxon>
        <taxon>Actinomadura</taxon>
    </lineage>
</organism>
<accession>A0ABR7LIM3</accession>
<dbReference type="RefSeq" id="WP_187241212.1">
    <property type="nucleotide sequence ID" value="NZ_BAAAOK010000011.1"/>
</dbReference>
<feature type="region of interest" description="Disordered" evidence="1">
    <location>
        <begin position="86"/>
        <end position="109"/>
    </location>
</feature>